<dbReference type="Gene3D" id="1.20.120.580">
    <property type="entry name" value="bsu32300-like"/>
    <property type="match status" value="1"/>
</dbReference>
<evidence type="ECO:0000256" key="3">
    <source>
        <dbReference type="ARBA" id="ARBA00022722"/>
    </source>
</evidence>
<evidence type="ECO:0000313" key="8">
    <source>
        <dbReference type="Proteomes" id="UP001273136"/>
    </source>
</evidence>
<reference evidence="7" key="1">
    <citation type="submission" date="2023-06" db="EMBL/GenBank/DDBJ databases">
        <title>Genome sequence of Methancorpusculaceae sp. Ag1.</title>
        <authorList>
            <person name="Protasov E."/>
            <person name="Platt K."/>
            <person name="Poehlein A."/>
            <person name="Daniel R."/>
            <person name="Brune A."/>
        </authorList>
    </citation>
    <scope>NUCLEOTIDE SEQUENCE</scope>
    <source>
        <strain evidence="7">Ag1</strain>
    </source>
</reference>
<evidence type="ECO:0000256" key="4">
    <source>
        <dbReference type="ARBA" id="ARBA00022741"/>
    </source>
</evidence>
<keyword evidence="8" id="KW-1185">Reference proteome</keyword>
<comment type="caution">
    <text evidence="7">The sequence shown here is derived from an EMBL/GenBank/DDBJ whole genome shotgun (WGS) entry which is preliminary data.</text>
</comment>
<evidence type="ECO:0000256" key="1">
    <source>
        <dbReference type="ARBA" id="ARBA00022553"/>
    </source>
</evidence>
<name>A0AAE4MC15_9EURY</name>
<protein>
    <recommendedName>
        <fullName evidence="9">DUF86 domain-containing protein</fullName>
    </recommendedName>
</protein>
<dbReference type="PANTHER" id="PTHR34139:SF1">
    <property type="entry name" value="RNASE MJ1380-RELATED"/>
    <property type="match status" value="1"/>
</dbReference>
<keyword evidence="5" id="KW-0378">Hydrolase</keyword>
<proteinExistence type="inferred from homology"/>
<organism evidence="7 8">
    <name type="scientific">Methanorbis furvi</name>
    <dbReference type="NCBI Taxonomy" id="3028299"/>
    <lineage>
        <taxon>Archaea</taxon>
        <taxon>Methanobacteriati</taxon>
        <taxon>Methanobacteriota</taxon>
        <taxon>Stenosarchaea group</taxon>
        <taxon>Methanomicrobia</taxon>
        <taxon>Methanomicrobiales</taxon>
        <taxon>Methanocorpusculaceae</taxon>
        <taxon>Methanorbis</taxon>
    </lineage>
</organism>
<evidence type="ECO:0000256" key="2">
    <source>
        <dbReference type="ARBA" id="ARBA00022649"/>
    </source>
</evidence>
<dbReference type="PANTHER" id="PTHR34139">
    <property type="entry name" value="UPF0331 PROTEIN MJ0127"/>
    <property type="match status" value="1"/>
</dbReference>
<keyword evidence="1" id="KW-0597">Phosphoprotein</keyword>
<dbReference type="AlphaFoldDB" id="A0AAE4MC15"/>
<dbReference type="Pfam" id="PF01934">
    <property type="entry name" value="HepT-like"/>
    <property type="match status" value="1"/>
</dbReference>
<dbReference type="EMBL" id="JAWDKA010000002">
    <property type="protein sequence ID" value="MDV0441330.1"/>
    <property type="molecule type" value="Genomic_DNA"/>
</dbReference>
<evidence type="ECO:0000256" key="6">
    <source>
        <dbReference type="ARBA" id="ARBA00024207"/>
    </source>
</evidence>
<keyword evidence="3" id="KW-0540">Nuclease</keyword>
<dbReference type="GO" id="GO:0110001">
    <property type="term" value="C:toxin-antitoxin complex"/>
    <property type="evidence" value="ECO:0007669"/>
    <property type="project" value="InterPro"/>
</dbReference>
<dbReference type="GO" id="GO:0016787">
    <property type="term" value="F:hydrolase activity"/>
    <property type="evidence" value="ECO:0007669"/>
    <property type="project" value="UniProtKB-KW"/>
</dbReference>
<dbReference type="Proteomes" id="UP001273136">
    <property type="component" value="Unassembled WGS sequence"/>
</dbReference>
<sequence length="114" mass="13493">MNDPDILPYLDDIFEQSENILTALETITYQDYCENPLYHSGIIRFIEIIGEAAKHIPQEFREQHPEIPWKKMTGMRDRLIHAYANVNLKYVWDVAVNDIPSLYEQIKTIRKTLE</sequence>
<keyword evidence="2" id="KW-1277">Toxin-antitoxin system</keyword>
<keyword evidence="4" id="KW-0547">Nucleotide-binding</keyword>
<evidence type="ECO:0008006" key="9">
    <source>
        <dbReference type="Google" id="ProtNLM"/>
    </source>
</evidence>
<dbReference type="InterPro" id="IPR051813">
    <property type="entry name" value="HepT_RNase_toxin"/>
</dbReference>
<evidence type="ECO:0000313" key="7">
    <source>
        <dbReference type="EMBL" id="MDV0441330.1"/>
    </source>
</evidence>
<dbReference type="InterPro" id="IPR008201">
    <property type="entry name" value="HepT-like"/>
</dbReference>
<evidence type="ECO:0000256" key="5">
    <source>
        <dbReference type="ARBA" id="ARBA00022801"/>
    </source>
</evidence>
<dbReference type="GO" id="GO:0000166">
    <property type="term" value="F:nucleotide binding"/>
    <property type="evidence" value="ECO:0007669"/>
    <property type="project" value="UniProtKB-KW"/>
</dbReference>
<accession>A0AAE4MC15</accession>
<comment type="similarity">
    <text evidence="6">Belongs to the HepT RNase toxin family.</text>
</comment>
<dbReference type="RefSeq" id="WP_338093726.1">
    <property type="nucleotide sequence ID" value="NZ_JAWDKA010000002.1"/>
</dbReference>
<dbReference type="InterPro" id="IPR037038">
    <property type="entry name" value="HepT-like_sf"/>
</dbReference>
<dbReference type="GO" id="GO:0004540">
    <property type="term" value="F:RNA nuclease activity"/>
    <property type="evidence" value="ECO:0007669"/>
    <property type="project" value="InterPro"/>
</dbReference>
<gene>
    <name evidence="7" type="ORF">McpAg1_05150</name>
</gene>